<evidence type="ECO:0000313" key="1">
    <source>
        <dbReference type="EMBL" id="SNR71363.1"/>
    </source>
</evidence>
<keyword evidence="2" id="KW-1185">Reference proteome</keyword>
<reference evidence="1 2" key="1">
    <citation type="submission" date="2017-06" db="EMBL/GenBank/DDBJ databases">
        <authorList>
            <person name="Kim H.J."/>
            <person name="Triplett B.A."/>
        </authorList>
    </citation>
    <scope>NUCLEOTIDE SEQUENCE [LARGE SCALE GENOMIC DNA]</scope>
    <source>
        <strain evidence="1 2">DSM 44272</strain>
    </source>
</reference>
<dbReference type="AlphaFoldDB" id="A0A238YL61"/>
<accession>A0A238YL61</accession>
<dbReference type="Proteomes" id="UP000198403">
    <property type="component" value="Unassembled WGS sequence"/>
</dbReference>
<name>A0A238YL61_9ACTN</name>
<sequence length="31" mass="3411">MTDPVMRSSAYGGLPFALSRERMPRAARSAK</sequence>
<protein>
    <submittedName>
        <fullName evidence="1">Uncharacterized protein</fullName>
    </submittedName>
</protein>
<evidence type="ECO:0000313" key="2">
    <source>
        <dbReference type="Proteomes" id="UP000198403"/>
    </source>
</evidence>
<organism evidence="1 2">
    <name type="scientific">Blastococcus mobilis</name>
    <dbReference type="NCBI Taxonomy" id="1938746"/>
    <lineage>
        <taxon>Bacteria</taxon>
        <taxon>Bacillati</taxon>
        <taxon>Actinomycetota</taxon>
        <taxon>Actinomycetes</taxon>
        <taxon>Geodermatophilales</taxon>
        <taxon>Geodermatophilaceae</taxon>
        <taxon>Blastococcus</taxon>
    </lineage>
</organism>
<dbReference type="EMBL" id="FZNO01000020">
    <property type="protein sequence ID" value="SNR71363.1"/>
    <property type="molecule type" value="Genomic_DNA"/>
</dbReference>
<proteinExistence type="predicted"/>
<gene>
    <name evidence="1" type="ORF">SAMN06272737_12091</name>
</gene>